<dbReference type="PaxDb" id="214684-A0A0S2M675"/>
<dbReference type="InterPro" id="IPR045091">
    <property type="entry name" value="Mad2-like"/>
</dbReference>
<dbReference type="OrthoDB" id="21254at2759"/>
<dbReference type="GO" id="GO:0016035">
    <property type="term" value="C:zeta DNA polymerase complex"/>
    <property type="evidence" value="ECO:0000318"/>
    <property type="project" value="GO_Central"/>
</dbReference>
<keyword evidence="4" id="KW-1185">Reference proteome</keyword>
<dbReference type="Gene3D" id="3.30.900.10">
    <property type="entry name" value="HORMA domain"/>
    <property type="match status" value="1"/>
</dbReference>
<dbReference type="RefSeq" id="XP_024514700.1">
    <property type="nucleotide sequence ID" value="XM_024658886.1"/>
</dbReference>
<evidence type="ECO:0000313" key="4">
    <source>
        <dbReference type="Proteomes" id="UP000002149"/>
    </source>
</evidence>
<dbReference type="SUPFAM" id="SSF56019">
    <property type="entry name" value="The spindle assembly checkpoint protein mad2"/>
    <property type="match status" value="1"/>
</dbReference>
<dbReference type="GeneID" id="36393166"/>
<feature type="domain" description="HORMA" evidence="2">
    <location>
        <begin position="9"/>
        <end position="215"/>
    </location>
</feature>
<protein>
    <recommendedName>
        <fullName evidence="2">HORMA domain-containing protein</fullName>
    </recommendedName>
</protein>
<sequence length="231" mass="25350">MAQPGLSYKEIADAIASFLEISLHTILCIRQIYPPTTFTRRRAHGVPVYQSRHPTVRSYISQVIASVGKEIHEGRLKRMTVVIKSVLTGLPVERMIFDIGYLSGLDGRKDVGLTGAPNADELGLMLRGFLIKLSSLDGQLLDNNEECTFAVIIETNDDLAPSSNSTEETGPWVPALAADTLRPSQKEDAECPEKHEPLLSVKAIETGVIDMRLLVQECVAKTGVERLQPSL</sequence>
<evidence type="ECO:0000313" key="3">
    <source>
        <dbReference type="EMBL" id="ALO69810.1"/>
    </source>
</evidence>
<dbReference type="GO" id="GO:0005634">
    <property type="term" value="C:nucleus"/>
    <property type="evidence" value="ECO:0000318"/>
    <property type="project" value="GO_Central"/>
</dbReference>
<evidence type="ECO:0000256" key="1">
    <source>
        <dbReference type="ARBA" id="ARBA00010348"/>
    </source>
</evidence>
<organism evidence="3 4">
    <name type="scientific">Cryptococcus deneoformans (strain JEC21 / ATCC MYA-565)</name>
    <name type="common">Cryptococcus neoformans var. neoformans serotype D</name>
    <dbReference type="NCBI Taxonomy" id="214684"/>
    <lineage>
        <taxon>Eukaryota</taxon>
        <taxon>Fungi</taxon>
        <taxon>Dikarya</taxon>
        <taxon>Basidiomycota</taxon>
        <taxon>Agaricomycotina</taxon>
        <taxon>Tremellomycetes</taxon>
        <taxon>Tremellales</taxon>
        <taxon>Cryptococcaceae</taxon>
        <taxon>Cryptococcus</taxon>
        <taxon>Cryptococcus neoformans species complex</taxon>
    </lineage>
</organism>
<dbReference type="AlphaFoldDB" id="A0A0S2M675"/>
<dbReference type="GO" id="GO:0006281">
    <property type="term" value="P:DNA repair"/>
    <property type="evidence" value="ECO:0000318"/>
    <property type="project" value="GO_Central"/>
</dbReference>
<evidence type="ECO:0000259" key="2">
    <source>
        <dbReference type="PROSITE" id="PS50815"/>
    </source>
</evidence>
<proteinExistence type="inferred from homology"/>
<dbReference type="FunFam" id="3.30.900.10:FF:000023">
    <property type="entry name" value="Mitotic spindle assembly checkpoint protein MAD2B"/>
    <property type="match status" value="1"/>
</dbReference>
<dbReference type="VEuPathDB" id="FungiDB:CNN01005"/>
<dbReference type="KEGG" id="cne:CNN01005"/>
<dbReference type="Pfam" id="PF02301">
    <property type="entry name" value="HORMA"/>
    <property type="match status" value="1"/>
</dbReference>
<dbReference type="InterPro" id="IPR003511">
    <property type="entry name" value="HORMA_dom"/>
</dbReference>
<gene>
    <name evidence="3" type="ordered locus">CNN01005</name>
</gene>
<dbReference type="Proteomes" id="UP000002149">
    <property type="component" value="Chromosome 14"/>
</dbReference>
<dbReference type="InterPro" id="IPR036570">
    <property type="entry name" value="HORMA_dom_sf"/>
</dbReference>
<dbReference type="PROSITE" id="PS50815">
    <property type="entry name" value="HORMA"/>
    <property type="match status" value="1"/>
</dbReference>
<dbReference type="FunCoup" id="A0A0S2M675">
    <property type="interactions" value="2"/>
</dbReference>
<dbReference type="PANTHER" id="PTHR11842">
    <property type="entry name" value="MITOTIC SPINDLE ASSEMBLY CHECKPOINT PROTEIN MAD2"/>
    <property type="match status" value="1"/>
</dbReference>
<reference evidence="3 4" key="1">
    <citation type="journal article" date="2005" name="Science">
        <title>The genome of the basidiomycetous yeast and human pathogen Cryptococcus neoformans.</title>
        <authorList>
            <person name="Loftus B.J."/>
            <person name="Fung E."/>
            <person name="Roncaglia P."/>
            <person name="Rowley D."/>
            <person name="Amedeo P."/>
            <person name="Bruno D."/>
            <person name="Vamathevan J."/>
            <person name="Miranda M."/>
            <person name="Anderson I.J."/>
            <person name="Fraser J.A."/>
            <person name="Allen J.E."/>
            <person name="Bosdet I.E."/>
            <person name="Brent M.R."/>
            <person name="Chiu R."/>
            <person name="Doering T.L."/>
            <person name="Donlin M.J."/>
            <person name="D'Souza C.A."/>
            <person name="Fox D.S."/>
            <person name="Grinberg V."/>
            <person name="Fu J."/>
            <person name="Fukushima M."/>
            <person name="Haas B.J."/>
            <person name="Huang J.C."/>
            <person name="Janbon G."/>
            <person name="Jones S.J."/>
            <person name="Koo H.L."/>
            <person name="Krzywinski M.I."/>
            <person name="Kwon-Chung J.K."/>
            <person name="Lengeler K.B."/>
            <person name="Maiti R."/>
            <person name="Marra M.A."/>
            <person name="Marra R.E."/>
            <person name="Mathewson C.A."/>
            <person name="Mitchell T.G."/>
            <person name="Pertea M."/>
            <person name="Riggs F.R."/>
            <person name="Salzberg S.L."/>
            <person name="Schein J.E."/>
            <person name="Shvartsbeyn A."/>
            <person name="Shin H."/>
            <person name="Shumway M."/>
            <person name="Specht C.A."/>
            <person name="Suh B.B."/>
            <person name="Tenney A."/>
            <person name="Utterback T.R."/>
            <person name="Wickes B.L."/>
            <person name="Wortman J.R."/>
            <person name="Wye N.H."/>
            <person name="Kronstad J.W."/>
            <person name="Lodge J.K."/>
            <person name="Heitman J."/>
            <person name="Davis R.W."/>
            <person name="Fraser C.M."/>
            <person name="Hyman R.W."/>
        </authorList>
    </citation>
    <scope>NUCLEOTIDE SEQUENCE [LARGE SCALE GENOMIC DNA]</scope>
    <source>
        <strain evidence="4">JEC21 / ATCC MYA-565</strain>
    </source>
</reference>
<dbReference type="STRING" id="214684.A0A0S2M675"/>
<comment type="similarity">
    <text evidence="1">Belongs to the MAD2 family.</text>
</comment>
<name>A0A0S2M675_CRYD1</name>
<dbReference type="PANTHER" id="PTHR11842:SF10">
    <property type="entry name" value="MITOTIC SPINDLE ASSEMBLY CHECKPOINT PROTEIN MAD2B"/>
    <property type="match status" value="1"/>
</dbReference>
<dbReference type="EMBL" id="AE017356">
    <property type="protein sequence ID" value="ALO69810.1"/>
    <property type="molecule type" value="Genomic_DNA"/>
</dbReference>
<accession>A0A0S2M675</accession>
<dbReference type="InParanoid" id="A0A0S2M675"/>